<dbReference type="AlphaFoldDB" id="A0A8A1MIJ1"/>
<evidence type="ECO:0000313" key="1">
    <source>
        <dbReference type="EMBL" id="QSS63927.1"/>
    </source>
</evidence>
<dbReference type="Proteomes" id="UP000663671">
    <property type="component" value="Chromosome 1"/>
</dbReference>
<dbReference type="VEuPathDB" id="FungiDB:I7I51_00988"/>
<dbReference type="OrthoDB" id="4384581at2759"/>
<gene>
    <name evidence="1" type="ORF">I7I51_00988</name>
</gene>
<dbReference type="EMBL" id="CP069114">
    <property type="protein sequence ID" value="QSS63927.1"/>
    <property type="molecule type" value="Genomic_DNA"/>
</dbReference>
<evidence type="ECO:0000313" key="2">
    <source>
        <dbReference type="Proteomes" id="UP000663671"/>
    </source>
</evidence>
<name>A0A8A1MIJ1_AJECA</name>
<organism evidence="1 2">
    <name type="scientific">Ajellomyces capsulatus</name>
    <name type="common">Darling's disease fungus</name>
    <name type="synonym">Histoplasma capsulatum</name>
    <dbReference type="NCBI Taxonomy" id="5037"/>
    <lineage>
        <taxon>Eukaryota</taxon>
        <taxon>Fungi</taxon>
        <taxon>Dikarya</taxon>
        <taxon>Ascomycota</taxon>
        <taxon>Pezizomycotina</taxon>
        <taxon>Eurotiomycetes</taxon>
        <taxon>Eurotiomycetidae</taxon>
        <taxon>Onygenales</taxon>
        <taxon>Ajellomycetaceae</taxon>
        <taxon>Histoplasma</taxon>
    </lineage>
</organism>
<accession>A0A8A1MIJ1</accession>
<reference evidence="1" key="1">
    <citation type="submission" date="2021-01" db="EMBL/GenBank/DDBJ databases">
        <title>Chromosome-level genome assembly of a human fungal pathogen reveals clustering of transcriptionally co-regulated genes.</title>
        <authorList>
            <person name="Voorhies M."/>
            <person name="Cohen S."/>
            <person name="Shea T.P."/>
            <person name="Petrus S."/>
            <person name="Munoz J.F."/>
            <person name="Poplawski S."/>
            <person name="Goldman W.E."/>
            <person name="Michael T."/>
            <person name="Cuomo C.A."/>
            <person name="Sil A."/>
            <person name="Beyhan S."/>
        </authorList>
    </citation>
    <scope>NUCLEOTIDE SEQUENCE</scope>
    <source>
        <strain evidence="1">WU24</strain>
    </source>
</reference>
<sequence length="279" mass="31376">MQTKGKKRRAKFSALESGIGSLIRRATMRKGTRYLPLLFFVGKRSAVMTLPKHVMHSYRSEHQSGWGRGNVRQLTDLHHTRMNISAALKSSTIFLLTKTLPEIPRDQMSQELPFDIIPCQQPDDGLISDAQKEIQDQLDRAAKASHYRGYVNLGWGSKCEQLFHYGLDLARNDFIERECGPYKDAEKDAQVILMTANYYPIANVIPGRDLILVYRPFKDTLDSKNGLFGLLNGRCISSPQAVDRLRPDQALILDGNIAIKYPLSGGGLCMLLGIKKKKA</sequence>
<proteinExistence type="predicted"/>
<protein>
    <submittedName>
        <fullName evidence="1">Uncharacterized protein</fullName>
    </submittedName>
</protein>